<evidence type="ECO:0000313" key="4">
    <source>
        <dbReference type="WBParaSite" id="ECPE_0000070901-mRNA-1"/>
    </source>
</evidence>
<dbReference type="GO" id="GO:0003676">
    <property type="term" value="F:nucleic acid binding"/>
    <property type="evidence" value="ECO:0007669"/>
    <property type="project" value="InterPro"/>
</dbReference>
<feature type="domain" description="DUF5641" evidence="1">
    <location>
        <begin position="140"/>
        <end position="232"/>
    </location>
</feature>
<evidence type="ECO:0000313" key="3">
    <source>
        <dbReference type="Proteomes" id="UP000272942"/>
    </source>
</evidence>
<reference evidence="2 3" key="2">
    <citation type="submission" date="2018-11" db="EMBL/GenBank/DDBJ databases">
        <authorList>
            <consortium name="Pathogen Informatics"/>
        </authorList>
    </citation>
    <scope>NUCLEOTIDE SEQUENCE [LARGE SCALE GENOMIC DNA]</scope>
    <source>
        <strain evidence="2 3">Egypt</strain>
    </source>
</reference>
<gene>
    <name evidence="2" type="ORF">ECPE_LOCUS707</name>
</gene>
<dbReference type="SUPFAM" id="SSF53098">
    <property type="entry name" value="Ribonuclease H-like"/>
    <property type="match status" value="1"/>
</dbReference>
<evidence type="ECO:0000313" key="2">
    <source>
        <dbReference type="EMBL" id="VDP27446.1"/>
    </source>
</evidence>
<dbReference type="AlphaFoldDB" id="A0A183A174"/>
<proteinExistence type="predicted"/>
<dbReference type="WBParaSite" id="ECPE_0000070901-mRNA-1">
    <property type="protein sequence ID" value="ECPE_0000070901-mRNA-1"/>
    <property type="gene ID" value="ECPE_0000070901"/>
</dbReference>
<evidence type="ECO:0000259" key="1">
    <source>
        <dbReference type="Pfam" id="PF18701"/>
    </source>
</evidence>
<dbReference type="InterPro" id="IPR040676">
    <property type="entry name" value="DUF5641"/>
</dbReference>
<sequence>MAWQRFVGRRGNPSNVFSDNGSKFVGAQKELNNWLTRLDKCALQDRLSPSGIQWHFSPPYSGHNNNNGAIFHNESREAPNDETLSTFLAEAERILNNRPLVPFTSDDLQGLTLTPIDLLLLRSNDGLDMPKNISGCYTSGWKHANYLARVFWKRWTREYLPTLQARQKWLHSEQSLKVEDVVLMAEEKLQRDNWPLGVVIESHSDSDGLVRTVKLKTSASEQVRDIQRVCLLEGDDHYAVT</sequence>
<dbReference type="PANTHER" id="PTHR47331">
    <property type="entry name" value="PHD-TYPE DOMAIN-CONTAINING PROTEIN"/>
    <property type="match status" value="1"/>
</dbReference>
<dbReference type="EMBL" id="UZAN01002796">
    <property type="protein sequence ID" value="VDP27446.1"/>
    <property type="molecule type" value="Genomic_DNA"/>
</dbReference>
<dbReference type="InterPro" id="IPR036397">
    <property type="entry name" value="RNaseH_sf"/>
</dbReference>
<dbReference type="OrthoDB" id="8046937at2759"/>
<keyword evidence="3" id="KW-1185">Reference proteome</keyword>
<dbReference type="InterPro" id="IPR012337">
    <property type="entry name" value="RNaseH-like_sf"/>
</dbReference>
<organism evidence="4">
    <name type="scientific">Echinostoma caproni</name>
    <dbReference type="NCBI Taxonomy" id="27848"/>
    <lineage>
        <taxon>Eukaryota</taxon>
        <taxon>Metazoa</taxon>
        <taxon>Spiralia</taxon>
        <taxon>Lophotrochozoa</taxon>
        <taxon>Platyhelminthes</taxon>
        <taxon>Trematoda</taxon>
        <taxon>Digenea</taxon>
        <taxon>Plagiorchiida</taxon>
        <taxon>Echinostomata</taxon>
        <taxon>Echinostomatoidea</taxon>
        <taxon>Echinostomatidae</taxon>
        <taxon>Echinostoma</taxon>
    </lineage>
</organism>
<name>A0A183A174_9TREM</name>
<dbReference type="Gene3D" id="3.30.420.10">
    <property type="entry name" value="Ribonuclease H-like superfamily/Ribonuclease H"/>
    <property type="match status" value="1"/>
</dbReference>
<dbReference type="Proteomes" id="UP000272942">
    <property type="component" value="Unassembled WGS sequence"/>
</dbReference>
<protein>
    <submittedName>
        <fullName evidence="4">DUF5641 domain-containing protein</fullName>
    </submittedName>
</protein>
<reference evidence="4" key="1">
    <citation type="submission" date="2016-06" db="UniProtKB">
        <authorList>
            <consortium name="WormBaseParasite"/>
        </authorList>
    </citation>
    <scope>IDENTIFICATION</scope>
</reference>
<dbReference type="Pfam" id="PF18701">
    <property type="entry name" value="DUF5641"/>
    <property type="match status" value="1"/>
</dbReference>
<accession>A0A183A174</accession>